<dbReference type="CDD" id="cd03676">
    <property type="entry name" value="NUDIX_Tnr3_like"/>
    <property type="match status" value="1"/>
</dbReference>
<feature type="domain" description="Nudix hydrolase" evidence="1">
    <location>
        <begin position="132"/>
        <end position="272"/>
    </location>
</feature>
<dbReference type="SUPFAM" id="SSF55811">
    <property type="entry name" value="Nudix"/>
    <property type="match status" value="1"/>
</dbReference>
<dbReference type="PANTHER" id="PTHR13622">
    <property type="entry name" value="THIAMIN PYROPHOSPHOKINASE"/>
    <property type="match status" value="1"/>
</dbReference>
<dbReference type="PROSITE" id="PS51462">
    <property type="entry name" value="NUDIX"/>
    <property type="match status" value="1"/>
</dbReference>
<dbReference type="InterPro" id="IPR015797">
    <property type="entry name" value="NUDIX_hydrolase-like_dom_sf"/>
</dbReference>
<accession>A0A261Y2G7</accession>
<protein>
    <recommendedName>
        <fullName evidence="1">Nudix hydrolase domain-containing protein</fullName>
    </recommendedName>
</protein>
<proteinExistence type="predicted"/>
<evidence type="ECO:0000313" key="2">
    <source>
        <dbReference type="EMBL" id="OZJ04768.1"/>
    </source>
</evidence>
<sequence length="309" mass="34953">MTFSRLLDAVAFCDNFPYTEAEVERTFGRSQRLFVNHVPVGLLTPDVVEKLVEWNDANGAPFLIEDSGIWFAHAKTAAKRSEVVRLLLEDWRATNAFRALKGKFIKTWIRERADGVAFVMERAGTILFGVTAFGVHVNVFTRREGGIKLWCARRSQTKPTWPGLLDQCVAGGIEHGTSVYNTVIKECKEEANMPSTISKLAKNTGAIAYFCVSENGLQPEIQYVFDLEIPEDFVPEPADGEAECFYLWDLDEVKQRMLAGEFKPNCALVNIDFMIRHGYVNAANEPDYLSIIARLHRQIEFPLPRIPME</sequence>
<dbReference type="InterPro" id="IPR031804">
    <property type="entry name" value="DUF4743"/>
</dbReference>
<dbReference type="PANTHER" id="PTHR13622:SF8">
    <property type="entry name" value="THIAMIN PYROPHOSPHOKINASE 1"/>
    <property type="match status" value="1"/>
</dbReference>
<dbReference type="OrthoDB" id="10261522at2759"/>
<comment type="caution">
    <text evidence="2">The sequence shown here is derived from an EMBL/GenBank/DDBJ whole genome shotgun (WGS) entry which is preliminary data.</text>
</comment>
<organism evidence="2 3">
    <name type="scientific">Bifiguratus adelaidae</name>
    <dbReference type="NCBI Taxonomy" id="1938954"/>
    <lineage>
        <taxon>Eukaryota</taxon>
        <taxon>Fungi</taxon>
        <taxon>Fungi incertae sedis</taxon>
        <taxon>Mucoromycota</taxon>
        <taxon>Mucoromycotina</taxon>
        <taxon>Endogonomycetes</taxon>
        <taxon>Endogonales</taxon>
        <taxon>Endogonales incertae sedis</taxon>
        <taxon>Bifiguratus</taxon>
    </lineage>
</organism>
<evidence type="ECO:0000259" key="1">
    <source>
        <dbReference type="PROSITE" id="PS51462"/>
    </source>
</evidence>
<dbReference type="Pfam" id="PF15916">
    <property type="entry name" value="DUF4743"/>
    <property type="match status" value="1"/>
</dbReference>
<dbReference type="Pfam" id="PF00293">
    <property type="entry name" value="NUDIX"/>
    <property type="match status" value="1"/>
</dbReference>
<keyword evidence="3" id="KW-1185">Reference proteome</keyword>
<dbReference type="Proteomes" id="UP000242875">
    <property type="component" value="Unassembled WGS sequence"/>
</dbReference>
<evidence type="ECO:0000313" key="3">
    <source>
        <dbReference type="Proteomes" id="UP000242875"/>
    </source>
</evidence>
<gene>
    <name evidence="2" type="ORF">BZG36_01861</name>
</gene>
<dbReference type="FunFam" id="3.90.79.10:FF:000019">
    <property type="entry name" value="Thiamin pyrophosphokinase, putative"/>
    <property type="match status" value="1"/>
</dbReference>
<dbReference type="Gene3D" id="3.90.79.10">
    <property type="entry name" value="Nucleoside Triphosphate Pyrophosphohydrolase"/>
    <property type="match status" value="1"/>
</dbReference>
<dbReference type="EMBL" id="MVBO01000030">
    <property type="protein sequence ID" value="OZJ04768.1"/>
    <property type="molecule type" value="Genomic_DNA"/>
</dbReference>
<dbReference type="AlphaFoldDB" id="A0A261Y2G7"/>
<reference evidence="2 3" key="1">
    <citation type="journal article" date="2017" name="Mycologia">
        <title>Bifiguratus adelaidae, gen. et sp. nov., a new member of Mucoromycotina in endophytic and soil-dwelling habitats.</title>
        <authorList>
            <person name="Torres-Cruz T.J."/>
            <person name="Billingsley Tobias T.L."/>
            <person name="Almatruk M."/>
            <person name="Hesse C."/>
            <person name="Kuske C.R."/>
            <person name="Desiro A."/>
            <person name="Benucci G.M."/>
            <person name="Bonito G."/>
            <person name="Stajich J.E."/>
            <person name="Dunlap C."/>
            <person name="Arnold A.E."/>
            <person name="Porras-Alfaro A."/>
        </authorList>
    </citation>
    <scope>NUCLEOTIDE SEQUENCE [LARGE SCALE GENOMIC DNA]</scope>
    <source>
        <strain evidence="2 3">AZ0501</strain>
    </source>
</reference>
<name>A0A261Y2G7_9FUNG</name>
<dbReference type="InterPro" id="IPR000086">
    <property type="entry name" value="NUDIX_hydrolase_dom"/>
</dbReference>
<dbReference type="GO" id="GO:0044715">
    <property type="term" value="F:8-oxo-dGDP phosphatase activity"/>
    <property type="evidence" value="ECO:0007669"/>
    <property type="project" value="TreeGrafter"/>
</dbReference>